<organism evidence="1 2">
    <name type="scientific">Puccinia triticina</name>
    <dbReference type="NCBI Taxonomy" id="208348"/>
    <lineage>
        <taxon>Eukaryota</taxon>
        <taxon>Fungi</taxon>
        <taxon>Dikarya</taxon>
        <taxon>Basidiomycota</taxon>
        <taxon>Pucciniomycotina</taxon>
        <taxon>Pucciniomycetes</taxon>
        <taxon>Pucciniales</taxon>
        <taxon>Pucciniaceae</taxon>
        <taxon>Puccinia</taxon>
    </lineage>
</organism>
<protein>
    <submittedName>
        <fullName evidence="1">Uncharacterized protein</fullName>
    </submittedName>
</protein>
<reference evidence="1" key="1">
    <citation type="submission" date="2022-10" db="EMBL/GenBank/DDBJ databases">
        <title>Puccinia triticina Genome sequencing and assembly.</title>
        <authorList>
            <person name="Li C."/>
        </authorList>
    </citation>
    <scope>NUCLEOTIDE SEQUENCE</scope>
    <source>
        <strain evidence="1">Pt15</strain>
    </source>
</reference>
<evidence type="ECO:0000313" key="1">
    <source>
        <dbReference type="EMBL" id="WAQ82333.1"/>
    </source>
</evidence>
<dbReference type="Proteomes" id="UP001164743">
    <property type="component" value="Chromosome 2A"/>
</dbReference>
<dbReference type="RefSeq" id="XP_053017888.1">
    <property type="nucleotide sequence ID" value="XM_053166692.1"/>
</dbReference>
<keyword evidence="2" id="KW-1185">Reference proteome</keyword>
<name>A0ABY7CD89_9BASI</name>
<evidence type="ECO:0000313" key="2">
    <source>
        <dbReference type="Proteomes" id="UP001164743"/>
    </source>
</evidence>
<proteinExistence type="predicted"/>
<sequence length="59" mass="6614">MFAGQRPVLDEEAIQAMFKLSAKWLCPQASPNVKLGWMLDHFPTQYFIIQGPQGPADGH</sequence>
<gene>
    <name evidence="1" type="ORF">PtA15_2A650</name>
</gene>
<accession>A0ABY7CD89</accession>
<dbReference type="EMBL" id="CP110422">
    <property type="protein sequence ID" value="WAQ82333.1"/>
    <property type="molecule type" value="Genomic_DNA"/>
</dbReference>
<dbReference type="GeneID" id="77807587"/>